<feature type="transmembrane region" description="Helical" evidence="1">
    <location>
        <begin position="216"/>
        <end position="240"/>
    </location>
</feature>
<dbReference type="RefSeq" id="WP_344307259.1">
    <property type="nucleotide sequence ID" value="NZ_BAAANY010000002.1"/>
</dbReference>
<reference evidence="3" key="1">
    <citation type="journal article" date="2019" name="Int. J. Syst. Evol. Microbiol.">
        <title>The Global Catalogue of Microorganisms (GCM) 10K type strain sequencing project: providing services to taxonomists for standard genome sequencing and annotation.</title>
        <authorList>
            <consortium name="The Broad Institute Genomics Platform"/>
            <consortium name="The Broad Institute Genome Sequencing Center for Infectious Disease"/>
            <person name="Wu L."/>
            <person name="Ma J."/>
        </authorList>
    </citation>
    <scope>NUCLEOTIDE SEQUENCE [LARGE SCALE GENOMIC DNA]</scope>
    <source>
        <strain evidence="3">JCM 14718</strain>
    </source>
</reference>
<proteinExistence type="predicted"/>
<name>A0ABP4RUY9_9ACTN</name>
<keyword evidence="1" id="KW-0472">Membrane</keyword>
<feature type="transmembrane region" description="Helical" evidence="1">
    <location>
        <begin position="63"/>
        <end position="85"/>
    </location>
</feature>
<dbReference type="EMBL" id="BAAANY010000002">
    <property type="protein sequence ID" value="GAA1661258.1"/>
    <property type="molecule type" value="Genomic_DNA"/>
</dbReference>
<accession>A0ABP4RUY9</accession>
<gene>
    <name evidence="2" type="ORF">GCM10009765_08420</name>
</gene>
<sequence length="359" mass="39158">MGEHVDTIVEVEIPAHVRWHAFKANSRTLTTGVWICTILCLAAVALAVSTLGSRPIQDLQPTAGNWAVFLLTVYFTVMITARRLAKLRLKPSDRRTAGSAFFRATADEYTLTTESTIFRCPVEAISSTTQTRRFLNLHVDESMTFSLPLKLLSPEQRQRLADSACPSGEEVFALTPSRPEVSEAALVVIELAADPVPHTRATVAVLERTPRRVAKIIAYAPIAVVMTILLICLAATGFRPNLSSDGLDIPRLLPPLLILLLVGVLYVGLIRGVSRTSPRRPDAPCTVEVTCREIVVRRGQWSYSMAFRTPTQAFLAHADLVFWSDGDIIGLPLAILGKHRFAATMAALRAAGVPVIMAG</sequence>
<protein>
    <recommendedName>
        <fullName evidence="4">YcxB family protein</fullName>
    </recommendedName>
</protein>
<evidence type="ECO:0000313" key="3">
    <source>
        <dbReference type="Proteomes" id="UP001500618"/>
    </source>
</evidence>
<comment type="caution">
    <text evidence="2">The sequence shown here is derived from an EMBL/GenBank/DDBJ whole genome shotgun (WGS) entry which is preliminary data.</text>
</comment>
<organism evidence="2 3">
    <name type="scientific">Fodinicola feengrottensis</name>
    <dbReference type="NCBI Taxonomy" id="435914"/>
    <lineage>
        <taxon>Bacteria</taxon>
        <taxon>Bacillati</taxon>
        <taxon>Actinomycetota</taxon>
        <taxon>Actinomycetes</taxon>
        <taxon>Mycobacteriales</taxon>
        <taxon>Fodinicola</taxon>
    </lineage>
</organism>
<evidence type="ECO:0008006" key="4">
    <source>
        <dbReference type="Google" id="ProtNLM"/>
    </source>
</evidence>
<evidence type="ECO:0000313" key="2">
    <source>
        <dbReference type="EMBL" id="GAA1661258.1"/>
    </source>
</evidence>
<evidence type="ECO:0000256" key="1">
    <source>
        <dbReference type="SAM" id="Phobius"/>
    </source>
</evidence>
<keyword evidence="3" id="KW-1185">Reference proteome</keyword>
<dbReference type="Proteomes" id="UP001500618">
    <property type="component" value="Unassembled WGS sequence"/>
</dbReference>
<feature type="transmembrane region" description="Helical" evidence="1">
    <location>
        <begin position="252"/>
        <end position="270"/>
    </location>
</feature>
<keyword evidence="1" id="KW-1133">Transmembrane helix</keyword>
<feature type="transmembrane region" description="Helical" evidence="1">
    <location>
        <begin position="28"/>
        <end position="51"/>
    </location>
</feature>
<keyword evidence="1" id="KW-0812">Transmembrane</keyword>